<keyword evidence="2" id="KW-1185">Reference proteome</keyword>
<evidence type="ECO:0000313" key="1">
    <source>
        <dbReference type="EMBL" id="CAI9266166.1"/>
    </source>
</evidence>
<protein>
    <submittedName>
        <fullName evidence="1">Uncharacterized protein</fullName>
    </submittedName>
</protein>
<evidence type="ECO:0000313" key="2">
    <source>
        <dbReference type="Proteomes" id="UP001177003"/>
    </source>
</evidence>
<dbReference type="Proteomes" id="UP001177003">
    <property type="component" value="Chromosome 0"/>
</dbReference>
<name>A0AA35V3K9_LACSI</name>
<gene>
    <name evidence="1" type="ORF">LSALG_LOCUS6736</name>
</gene>
<organism evidence="1 2">
    <name type="scientific">Lactuca saligna</name>
    <name type="common">Willowleaf lettuce</name>
    <dbReference type="NCBI Taxonomy" id="75948"/>
    <lineage>
        <taxon>Eukaryota</taxon>
        <taxon>Viridiplantae</taxon>
        <taxon>Streptophyta</taxon>
        <taxon>Embryophyta</taxon>
        <taxon>Tracheophyta</taxon>
        <taxon>Spermatophyta</taxon>
        <taxon>Magnoliopsida</taxon>
        <taxon>eudicotyledons</taxon>
        <taxon>Gunneridae</taxon>
        <taxon>Pentapetalae</taxon>
        <taxon>asterids</taxon>
        <taxon>campanulids</taxon>
        <taxon>Asterales</taxon>
        <taxon>Asteraceae</taxon>
        <taxon>Cichorioideae</taxon>
        <taxon>Cichorieae</taxon>
        <taxon>Lactucinae</taxon>
        <taxon>Lactuca</taxon>
    </lineage>
</organism>
<sequence length="136" mass="15519">MSPSLKIVKINKSDMKMSSKDESEYWLEPGVSFDLQNTQDSLLELPITPKAFRFLAFVKIAKAPITDNGPDHMFFSFYLKHMKPQYETWSASKITGVKLIGSIEIDSFPNAQFKFVRGSTSQVYEFTCRFALSESL</sequence>
<dbReference type="AlphaFoldDB" id="A0AA35V3K9"/>
<dbReference type="EMBL" id="OX465086">
    <property type="protein sequence ID" value="CAI9266166.1"/>
    <property type="molecule type" value="Genomic_DNA"/>
</dbReference>
<reference evidence="1" key="1">
    <citation type="submission" date="2023-04" db="EMBL/GenBank/DDBJ databases">
        <authorList>
            <person name="Vijverberg K."/>
            <person name="Xiong W."/>
            <person name="Schranz E."/>
        </authorList>
    </citation>
    <scope>NUCLEOTIDE SEQUENCE</scope>
</reference>
<accession>A0AA35V3K9</accession>
<proteinExistence type="predicted"/>